<dbReference type="EMBL" id="CP001398">
    <property type="protein sequence ID" value="ACS33395.1"/>
    <property type="molecule type" value="Genomic_DNA"/>
</dbReference>
<protein>
    <submittedName>
        <fullName evidence="1">Uncharacterized protein</fullName>
    </submittedName>
</protein>
<dbReference type="STRING" id="593117.TGAM_0893"/>
<keyword evidence="2" id="KW-1185">Reference proteome</keyword>
<dbReference type="eggNOG" id="arCOG07145">
    <property type="taxonomic scope" value="Archaea"/>
</dbReference>
<evidence type="ECO:0000313" key="2">
    <source>
        <dbReference type="Proteomes" id="UP000001488"/>
    </source>
</evidence>
<dbReference type="Proteomes" id="UP000001488">
    <property type="component" value="Chromosome"/>
</dbReference>
<organism evidence="1 2">
    <name type="scientific">Thermococcus gammatolerans (strain DSM 15229 / JCM 11827 / EJ3)</name>
    <dbReference type="NCBI Taxonomy" id="593117"/>
    <lineage>
        <taxon>Archaea</taxon>
        <taxon>Methanobacteriati</taxon>
        <taxon>Methanobacteriota</taxon>
        <taxon>Thermococci</taxon>
        <taxon>Thermococcales</taxon>
        <taxon>Thermococcaceae</taxon>
        <taxon>Thermococcus</taxon>
    </lineage>
</organism>
<name>C5A583_THEGJ</name>
<evidence type="ECO:0000313" key="1">
    <source>
        <dbReference type="EMBL" id="ACS33395.1"/>
    </source>
</evidence>
<reference evidence="1 2" key="1">
    <citation type="journal article" date="2007" name="Genome Biol.">
        <title>Genome analysis and genome-wide proteomics of Thermococcus gammatolerans, the most radioresistant organism known amongst the Archaea.</title>
        <authorList>
            <person name="Zivanovic Y."/>
            <person name="Armengaud J."/>
            <person name="Lagorce A."/>
            <person name="Leplat C."/>
            <person name="Guerin P."/>
            <person name="Dutertre M."/>
            <person name="Anthouard V."/>
            <person name="Forterre P."/>
            <person name="Wincker P."/>
            <person name="Confalonieri F."/>
        </authorList>
    </citation>
    <scope>NUCLEOTIDE SEQUENCE [LARGE SCALE GENOMIC DNA]</scope>
    <source>
        <strain evidence="2">DSM 15229 / JCM 11827 / EJ3</strain>
    </source>
</reference>
<dbReference type="AlphaFoldDB" id="C5A583"/>
<sequence length="239" mass="27776">MRMGSLCLRQRIQRRAGRLRRLFLAGVAGSEVVRMWVTLKGKHLTVKIDVSRYVSSPHPFFLIFTVDEHLLLGACWKGKIDGANANIHGFLQELLIACIQILNPKESTSNFARKEAMWMGFALKEGNPAYEIITSSNPSSIYYLEAEGSTLKIHYYNDFLSYTDCPEFKGKHRGVVEVPLKEFIEDVLKISREYLEKYASVIEKIRLEHGEELDDYDFLWGLYREVKDLYEKKFRPENR</sequence>
<accession>C5A583</accession>
<dbReference type="HOGENOM" id="CLU_1237976_0_0_2"/>
<dbReference type="PATRIC" id="fig|593117.10.peg.886"/>
<dbReference type="KEGG" id="tga:TGAM_0893"/>
<proteinExistence type="predicted"/>
<dbReference type="PaxDb" id="593117-TGAM_0893"/>
<gene>
    <name evidence="1" type="ordered locus">TGAM_0893</name>
</gene>